<dbReference type="GO" id="GO:0003677">
    <property type="term" value="F:DNA binding"/>
    <property type="evidence" value="ECO:0007669"/>
    <property type="project" value="InterPro"/>
</dbReference>
<dbReference type="CDD" id="cd00093">
    <property type="entry name" value="HTH_XRE"/>
    <property type="match status" value="1"/>
</dbReference>
<keyword evidence="3" id="KW-1185">Reference proteome</keyword>
<evidence type="ECO:0000313" key="3">
    <source>
        <dbReference type="Proteomes" id="UP000284250"/>
    </source>
</evidence>
<evidence type="ECO:0000313" key="2">
    <source>
        <dbReference type="EMBL" id="RIY12893.1"/>
    </source>
</evidence>
<dbReference type="PROSITE" id="PS50943">
    <property type="entry name" value="HTH_CROC1"/>
    <property type="match status" value="1"/>
</dbReference>
<protein>
    <submittedName>
        <fullName evidence="2">Helix-turn-helix domain-containing protein</fullName>
    </submittedName>
</protein>
<reference evidence="2 3" key="2">
    <citation type="submission" date="2019-01" db="EMBL/GenBank/DDBJ databases">
        <title>Hymenobacter humicola sp. nov., isolated from soils in Antarctica.</title>
        <authorList>
            <person name="Sedlacek I."/>
            <person name="Holochova P."/>
            <person name="Kralova S."/>
            <person name="Pantucek R."/>
            <person name="Stankova E."/>
            <person name="Vrbovska V."/>
            <person name="Kristofova L."/>
            <person name="Svec P."/>
            <person name="Busse H.-J."/>
        </authorList>
    </citation>
    <scope>NUCLEOTIDE SEQUENCE [LARGE SCALE GENOMIC DNA]</scope>
    <source>
        <strain evidence="2 3">CCM 8852</strain>
    </source>
</reference>
<dbReference type="InterPro" id="IPR010982">
    <property type="entry name" value="Lambda_DNA-bd_dom_sf"/>
</dbReference>
<evidence type="ECO:0000259" key="1">
    <source>
        <dbReference type="PROSITE" id="PS50943"/>
    </source>
</evidence>
<sequence>MQHISYYSLPQPPVGRPAIPSTSLVRVVRTHFGLTLEALAAYLRVSVGLVSHLEAGRRALSGPLLLRLSHLARHVPEVPAALTEAETIARLTPPSAPLLEARLDYCQHHAGRLRRELRAFADQLRLAGHWQQALPTLLPAAPDATAAAWLDRRQQQTAADLDADSSAHYHLLRARLLALEAETEALKQLLALLPD</sequence>
<dbReference type="Proteomes" id="UP000284250">
    <property type="component" value="Unassembled WGS sequence"/>
</dbReference>
<comment type="caution">
    <text evidence="2">The sequence shown here is derived from an EMBL/GenBank/DDBJ whole genome shotgun (WGS) entry which is preliminary data.</text>
</comment>
<dbReference type="AlphaFoldDB" id="A0A418R613"/>
<dbReference type="EMBL" id="QYCN01000004">
    <property type="protein sequence ID" value="RIY12893.1"/>
    <property type="molecule type" value="Genomic_DNA"/>
</dbReference>
<proteinExistence type="predicted"/>
<dbReference type="Pfam" id="PF01381">
    <property type="entry name" value="HTH_3"/>
    <property type="match status" value="1"/>
</dbReference>
<dbReference type="InterPro" id="IPR001387">
    <property type="entry name" value="Cro/C1-type_HTH"/>
</dbReference>
<dbReference type="Gene3D" id="1.10.260.40">
    <property type="entry name" value="lambda repressor-like DNA-binding domains"/>
    <property type="match status" value="1"/>
</dbReference>
<dbReference type="SMART" id="SM00530">
    <property type="entry name" value="HTH_XRE"/>
    <property type="match status" value="1"/>
</dbReference>
<dbReference type="OrthoDB" id="886655at2"/>
<organism evidence="2 3">
    <name type="scientific">Hymenobacter rubripertinctus</name>
    <dbReference type="NCBI Taxonomy" id="2029981"/>
    <lineage>
        <taxon>Bacteria</taxon>
        <taxon>Pseudomonadati</taxon>
        <taxon>Bacteroidota</taxon>
        <taxon>Cytophagia</taxon>
        <taxon>Cytophagales</taxon>
        <taxon>Hymenobacteraceae</taxon>
        <taxon>Hymenobacter</taxon>
    </lineage>
</organism>
<accession>A0A418R613</accession>
<dbReference type="SUPFAM" id="SSF47413">
    <property type="entry name" value="lambda repressor-like DNA-binding domains"/>
    <property type="match status" value="1"/>
</dbReference>
<gene>
    <name evidence="2" type="ORF">D0T11_03975</name>
</gene>
<name>A0A418R613_9BACT</name>
<feature type="domain" description="HTH cro/C1-type" evidence="1">
    <location>
        <begin position="25"/>
        <end position="71"/>
    </location>
</feature>
<reference evidence="2 3" key="1">
    <citation type="submission" date="2018-09" db="EMBL/GenBank/DDBJ databases">
        <authorList>
            <person name="Zeman M."/>
            <person name="Pardy F."/>
        </authorList>
    </citation>
    <scope>NUCLEOTIDE SEQUENCE [LARGE SCALE GENOMIC DNA]</scope>
    <source>
        <strain evidence="2 3">CCM 8852</strain>
    </source>
</reference>